<dbReference type="RefSeq" id="WP_274261945.1">
    <property type="nucleotide sequence ID" value="NZ_CP117884.1"/>
</dbReference>
<feature type="transmembrane region" description="Helical" evidence="1">
    <location>
        <begin position="12"/>
        <end position="33"/>
    </location>
</feature>
<organism evidence="2 3">
    <name type="scientific">Lacticaseibacillus pabuli</name>
    <dbReference type="NCBI Taxonomy" id="3025672"/>
    <lineage>
        <taxon>Bacteria</taxon>
        <taxon>Bacillati</taxon>
        <taxon>Bacillota</taxon>
        <taxon>Bacilli</taxon>
        <taxon>Lactobacillales</taxon>
        <taxon>Lactobacillaceae</taxon>
        <taxon>Lacticaseibacillus</taxon>
    </lineage>
</organism>
<proteinExistence type="predicted"/>
<gene>
    <name evidence="2" type="ORF">PQ472_05280</name>
</gene>
<dbReference type="Proteomes" id="UP001220377">
    <property type="component" value="Chromosome"/>
</dbReference>
<keyword evidence="1" id="KW-0812">Transmembrane</keyword>
<reference evidence="2 3" key="1">
    <citation type="submission" date="2023-02" db="EMBL/GenBank/DDBJ databases">
        <title>Genome sequence of Lacticaseibacillus sp. KACC 23028.</title>
        <authorList>
            <person name="Kim S."/>
            <person name="Heo J."/>
            <person name="Kwon S.-W."/>
        </authorList>
    </citation>
    <scope>NUCLEOTIDE SEQUENCE [LARGE SCALE GENOMIC DNA]</scope>
    <source>
        <strain evidence="2 3">KACC 23028</strain>
    </source>
</reference>
<keyword evidence="1" id="KW-0472">Membrane</keyword>
<feature type="transmembrane region" description="Helical" evidence="1">
    <location>
        <begin position="112"/>
        <end position="131"/>
    </location>
</feature>
<evidence type="ECO:0000313" key="3">
    <source>
        <dbReference type="Proteomes" id="UP001220377"/>
    </source>
</evidence>
<evidence type="ECO:0000256" key="1">
    <source>
        <dbReference type="SAM" id="Phobius"/>
    </source>
</evidence>
<protein>
    <submittedName>
        <fullName evidence="2">Uncharacterized protein</fullName>
    </submittedName>
</protein>
<dbReference type="EMBL" id="CP117884">
    <property type="protein sequence ID" value="WDF83650.1"/>
    <property type="molecule type" value="Genomic_DNA"/>
</dbReference>
<keyword evidence="1" id="KW-1133">Transmembrane helix</keyword>
<feature type="transmembrane region" description="Helical" evidence="1">
    <location>
        <begin position="82"/>
        <end position="100"/>
    </location>
</feature>
<sequence>MRELRRLVRKLRVNHSWIFIGLETLIVGMYFVACRDSVVGYTAGHISVGGLDDWFPAVVWILLGGFVVINNLFDVWPDRNRIAAIAMMGLWGFYFGMMLARDLNDPHPPVVGLATIFYGIIMLRILVLLLFDDTHAHKHRRKGGH</sequence>
<accession>A0ABY7X0G7</accession>
<keyword evidence="3" id="KW-1185">Reference proteome</keyword>
<feature type="transmembrane region" description="Helical" evidence="1">
    <location>
        <begin position="53"/>
        <end position="73"/>
    </location>
</feature>
<evidence type="ECO:0000313" key="2">
    <source>
        <dbReference type="EMBL" id="WDF83650.1"/>
    </source>
</evidence>
<name>A0ABY7X0G7_9LACO</name>